<dbReference type="EMBL" id="LKAM01000013">
    <property type="protein sequence ID" value="KUM46216.1"/>
    <property type="molecule type" value="Genomic_DNA"/>
</dbReference>
<organism evidence="1">
    <name type="scientific">Picea glauca</name>
    <name type="common">White spruce</name>
    <name type="synonym">Pinus glauca</name>
    <dbReference type="NCBI Taxonomy" id="3330"/>
    <lineage>
        <taxon>Eukaryota</taxon>
        <taxon>Viridiplantae</taxon>
        <taxon>Streptophyta</taxon>
        <taxon>Embryophyta</taxon>
        <taxon>Tracheophyta</taxon>
        <taxon>Spermatophyta</taxon>
        <taxon>Pinopsida</taxon>
        <taxon>Pinidae</taxon>
        <taxon>Conifers I</taxon>
        <taxon>Pinales</taxon>
        <taxon>Pinaceae</taxon>
        <taxon>Picea</taxon>
    </lineage>
</organism>
<gene>
    <name evidence="1" type="ORF">ABT39_MTgene2022</name>
</gene>
<keyword evidence="1" id="KW-0496">Mitochondrion</keyword>
<dbReference type="AlphaFoldDB" id="A0A101LVR3"/>
<evidence type="ECO:0000313" key="1">
    <source>
        <dbReference type="EMBL" id="KUM46216.1"/>
    </source>
</evidence>
<proteinExistence type="predicted"/>
<accession>A0A101LVR3</accession>
<protein>
    <submittedName>
        <fullName evidence="1">Uncharacterized protein</fullName>
    </submittedName>
</protein>
<comment type="caution">
    <text evidence="1">The sequence shown here is derived from an EMBL/GenBank/DDBJ whole genome shotgun (WGS) entry which is preliminary data.</text>
</comment>
<geneLocation type="mitochondrion" evidence="1"/>
<name>A0A101LVR3_PICGL</name>
<reference evidence="1" key="1">
    <citation type="journal article" date="2015" name="Genome Biol. Evol.">
        <title>Organellar Genomes of White Spruce (Picea glauca): Assembly and Annotation.</title>
        <authorList>
            <person name="Jackman S.D."/>
            <person name="Warren R.L."/>
            <person name="Gibb E.A."/>
            <person name="Vandervalk B.P."/>
            <person name="Mohamadi H."/>
            <person name="Chu J."/>
            <person name="Raymond A."/>
            <person name="Pleasance S."/>
            <person name="Coope R."/>
            <person name="Wildung M.R."/>
            <person name="Ritland C.E."/>
            <person name="Bousquet J."/>
            <person name="Jones S.J."/>
            <person name="Bohlmann J."/>
            <person name="Birol I."/>
        </authorList>
    </citation>
    <scope>NUCLEOTIDE SEQUENCE [LARGE SCALE GENOMIC DNA]</scope>
    <source>
        <tissue evidence="1">Flushing bud</tissue>
    </source>
</reference>
<sequence length="118" mass="13595">MLISRFIYLGTTSLGHITSLSKRAFRTIPYLYLRLNLLDLDLRLKTLTLRLGQRVLRLAIKFALDEMELVLYMVGGTDSSSKPTVVMFAHCTIDRYCAHTKIGWQDVTIGHPYRVMYP</sequence>